<dbReference type="PANTHER" id="PTHR34584:SF1">
    <property type="entry name" value="NA(+)_H(+) ANTIPORTER SUBUNIT E1"/>
    <property type="match status" value="1"/>
</dbReference>
<evidence type="ECO:0000313" key="7">
    <source>
        <dbReference type="EMBL" id="MCQ4334473.1"/>
    </source>
</evidence>
<accession>A0A9R1CVD8</accession>
<proteinExistence type="predicted"/>
<dbReference type="InterPro" id="IPR002758">
    <property type="entry name" value="Cation_antiport_E"/>
</dbReference>
<evidence type="ECO:0000256" key="5">
    <source>
        <dbReference type="ARBA" id="ARBA00023136"/>
    </source>
</evidence>
<dbReference type="Proteomes" id="UP001139494">
    <property type="component" value="Unassembled WGS sequence"/>
</dbReference>
<dbReference type="GO" id="GO:0005886">
    <property type="term" value="C:plasma membrane"/>
    <property type="evidence" value="ECO:0007669"/>
    <property type="project" value="UniProtKB-SubCell"/>
</dbReference>
<keyword evidence="3 6" id="KW-0812">Transmembrane</keyword>
<feature type="transmembrane region" description="Helical" evidence="6">
    <location>
        <begin position="196"/>
        <end position="213"/>
    </location>
</feature>
<dbReference type="GO" id="GO:0008324">
    <property type="term" value="F:monoatomic cation transmembrane transporter activity"/>
    <property type="evidence" value="ECO:0007669"/>
    <property type="project" value="InterPro"/>
</dbReference>
<dbReference type="AlphaFoldDB" id="A0A9R1CVD8"/>
<dbReference type="Pfam" id="PF01899">
    <property type="entry name" value="MNHE"/>
    <property type="match status" value="1"/>
</dbReference>
<dbReference type="EMBL" id="JAHLKM010000026">
    <property type="protein sequence ID" value="MCQ4334473.1"/>
    <property type="molecule type" value="Genomic_DNA"/>
</dbReference>
<feature type="transmembrane region" description="Helical" evidence="6">
    <location>
        <begin position="170"/>
        <end position="190"/>
    </location>
</feature>
<evidence type="ECO:0000256" key="6">
    <source>
        <dbReference type="SAM" id="Phobius"/>
    </source>
</evidence>
<dbReference type="PANTHER" id="PTHR34584">
    <property type="entry name" value="NA(+)/H(+) ANTIPORTER SUBUNIT E1"/>
    <property type="match status" value="1"/>
</dbReference>
<gene>
    <name evidence="7" type="ORF">KM295_13495</name>
</gene>
<evidence type="ECO:0000313" key="8">
    <source>
        <dbReference type="Proteomes" id="UP001139494"/>
    </source>
</evidence>
<name>A0A9R1CVD8_9EURY</name>
<keyword evidence="2" id="KW-1003">Cell membrane</keyword>
<evidence type="ECO:0000256" key="4">
    <source>
        <dbReference type="ARBA" id="ARBA00022989"/>
    </source>
</evidence>
<protein>
    <submittedName>
        <fullName evidence="7">Monovalent cation/H+ antiporter subunit E</fullName>
    </submittedName>
</protein>
<sequence length="353" mass="38816">MVEQTSGRSADSALLVPVGESVTLRNTVAYAVEVALEADLVGVHFVAPVPWHDIDDVDPSVREATQELLDRVATWAGEDDPDDALAVETAIIGDDEYLFSPDDYAVTLAEYADGYGIDRIVIDPEYSPGGNAPILRSMEVELDRRGYTVEEAPVGRRVRRGRLLQRSGRLQFLTLFGVSFLFYQLLGGFALTRFDLTTGAASAAVVSVMLYRISLGDQIRIPVLARRAVRLALFVPYLLYEIIVSNLLVSYVILHPKMPIEPRMTEVRTAVWGGIPVTTLANSITLTPGTLTVRVDGRDFMVHTLIPAAREGLFDGALERGVRFVFYGRSAARSATPRERGDCRIIGEEDEAE</sequence>
<evidence type="ECO:0000256" key="1">
    <source>
        <dbReference type="ARBA" id="ARBA00004651"/>
    </source>
</evidence>
<dbReference type="NCBIfam" id="NF009295">
    <property type="entry name" value="PRK12652.1"/>
    <property type="match status" value="1"/>
</dbReference>
<keyword evidence="5 6" id="KW-0472">Membrane</keyword>
<comment type="subcellular location">
    <subcellularLocation>
        <location evidence="1">Cell membrane</location>
        <topology evidence="1">Multi-pass membrane protein</topology>
    </subcellularLocation>
</comment>
<reference evidence="7" key="1">
    <citation type="journal article" date="2023" name="Front. Microbiol.">
        <title>Genomic-based phylogenetic and metabolic analyses of the genus Natronomonas, and description of Natronomonas aquatica sp. nov.</title>
        <authorList>
            <person name="Garcia-Roldan A."/>
            <person name="Duran-Viseras A."/>
            <person name="de la Haba R.R."/>
            <person name="Corral P."/>
            <person name="Sanchez-Porro C."/>
            <person name="Ventosa A."/>
        </authorList>
    </citation>
    <scope>NUCLEOTIDE SEQUENCE</scope>
    <source>
        <strain evidence="7">F2-12</strain>
    </source>
</reference>
<comment type="caution">
    <text evidence="7">The sequence shown here is derived from an EMBL/GenBank/DDBJ whole genome shotgun (WGS) entry which is preliminary data.</text>
</comment>
<keyword evidence="4 6" id="KW-1133">Transmembrane helix</keyword>
<dbReference type="RefSeq" id="WP_256030514.1">
    <property type="nucleotide sequence ID" value="NZ_JAHLKM010000026.1"/>
</dbReference>
<feature type="transmembrane region" description="Helical" evidence="6">
    <location>
        <begin position="234"/>
        <end position="254"/>
    </location>
</feature>
<evidence type="ECO:0000256" key="3">
    <source>
        <dbReference type="ARBA" id="ARBA00022692"/>
    </source>
</evidence>
<organism evidence="7 8">
    <name type="scientific">Natronomonas aquatica</name>
    <dbReference type="NCBI Taxonomy" id="2841590"/>
    <lineage>
        <taxon>Archaea</taxon>
        <taxon>Methanobacteriati</taxon>
        <taxon>Methanobacteriota</taxon>
        <taxon>Stenosarchaea group</taxon>
        <taxon>Halobacteria</taxon>
        <taxon>Halobacteriales</taxon>
        <taxon>Natronomonadaceae</taxon>
        <taxon>Natronomonas</taxon>
    </lineage>
</organism>
<dbReference type="SUPFAM" id="SSF52402">
    <property type="entry name" value="Adenine nucleotide alpha hydrolases-like"/>
    <property type="match status" value="1"/>
</dbReference>
<evidence type="ECO:0000256" key="2">
    <source>
        <dbReference type="ARBA" id="ARBA00022475"/>
    </source>
</evidence>
<keyword evidence="8" id="KW-1185">Reference proteome</keyword>